<dbReference type="EC" id="3.2.2.-" evidence="6"/>
<name>A0A1R2AVB4_9CILI</name>
<organism evidence="7 8">
    <name type="scientific">Stentor coeruleus</name>
    <dbReference type="NCBI Taxonomy" id="5963"/>
    <lineage>
        <taxon>Eukaryota</taxon>
        <taxon>Sar</taxon>
        <taxon>Alveolata</taxon>
        <taxon>Ciliophora</taxon>
        <taxon>Postciliodesmatophora</taxon>
        <taxon>Heterotrichea</taxon>
        <taxon>Heterotrichida</taxon>
        <taxon>Stentoridae</taxon>
        <taxon>Stentor</taxon>
    </lineage>
</organism>
<dbReference type="PANTHER" id="PTHR21314">
    <property type="entry name" value="QUEUOSINE 5'-PHOSPHATE N-GLYCOSYLASE_HYDROLASE-RELATED"/>
    <property type="match status" value="1"/>
</dbReference>
<dbReference type="AlphaFoldDB" id="A0A1R2AVB4"/>
<dbReference type="InterPro" id="IPR019438">
    <property type="entry name" value="Q_salvage"/>
</dbReference>
<reference evidence="7 8" key="1">
    <citation type="submission" date="2016-11" db="EMBL/GenBank/DDBJ databases">
        <title>The macronuclear genome of Stentor coeruleus: a giant cell with tiny introns.</title>
        <authorList>
            <person name="Slabodnick M."/>
            <person name="Ruby J.G."/>
            <person name="Reiff S.B."/>
            <person name="Swart E.C."/>
            <person name="Gosai S."/>
            <person name="Prabakaran S."/>
            <person name="Witkowska E."/>
            <person name="Larue G.E."/>
            <person name="Fisher S."/>
            <person name="Freeman R.M."/>
            <person name="Gunawardena J."/>
            <person name="Chu W."/>
            <person name="Stover N.A."/>
            <person name="Gregory B.D."/>
            <person name="Nowacki M."/>
            <person name="Derisi J."/>
            <person name="Roy S.W."/>
            <person name="Marshall W.F."/>
            <person name="Sood P."/>
        </authorList>
    </citation>
    <scope>NUCLEOTIDE SEQUENCE [LARGE SCALE GENOMIC DNA]</scope>
    <source>
        <strain evidence="7">WM001</strain>
    </source>
</reference>
<evidence type="ECO:0000313" key="7">
    <source>
        <dbReference type="EMBL" id="OMJ68479.1"/>
    </source>
</evidence>
<accession>A0A1R2AVB4</accession>
<sequence>MSKVRESCRRVIEKAQFVTIDTQALENFAKTPYREPSPWASFDCHYSGDKVLDYIFALDALNFCFWPHSTYDYPDLALNLKKILLSNPDGLSPTTISNFTIENLNQIFPSDFPNLPLRLEKIRELGQVTLSSFNGSYTNLLSACDNSALRLVDLIYENYPGFRDVCQYKGEDVFLMKRAQIAVSDIYGAGAWNFHDIHELTMFPDYQVPQVLNSKGVLKYHNGLQEKIDNKEIIDRNSDMEIEIRAATVVACDHLANLYSQPVIKIDWLLWQIGEEEKRLLLLKNHHRTITTFY</sequence>
<dbReference type="OrthoDB" id="416777at2759"/>
<evidence type="ECO:0000256" key="5">
    <source>
        <dbReference type="ARBA" id="ARBA00048204"/>
    </source>
</evidence>
<gene>
    <name evidence="7" type="ORF">SteCoe_34045</name>
</gene>
<comment type="function">
    <text evidence="6">Catalyzes the hydrolysis of queuosine 5'-phosphate, releasing the nucleobase queuine (q). Is required for salvage of queuine from exogenous queuosine (Q) that is imported and then converted to queuosine 5'-phosphate intracellularly.</text>
</comment>
<proteinExistence type="inferred from homology"/>
<evidence type="ECO:0000256" key="1">
    <source>
        <dbReference type="ARBA" id="ARBA00022801"/>
    </source>
</evidence>
<dbReference type="PANTHER" id="PTHR21314:SF0">
    <property type="entry name" value="QUEUOSINE 5'-PHOSPHATE N-GLYCOSYLASE_HYDROLASE"/>
    <property type="match status" value="1"/>
</dbReference>
<comment type="similarity">
    <text evidence="2 6">Belongs to the QNG1 protein family.</text>
</comment>
<comment type="caution">
    <text evidence="7">The sequence shown here is derived from an EMBL/GenBank/DDBJ whole genome shotgun (WGS) entry which is preliminary data.</text>
</comment>
<evidence type="ECO:0000256" key="4">
    <source>
        <dbReference type="ARBA" id="ARBA00035393"/>
    </source>
</evidence>
<evidence type="ECO:0000256" key="2">
    <source>
        <dbReference type="ARBA" id="ARBA00035119"/>
    </source>
</evidence>
<dbReference type="GO" id="GO:0006400">
    <property type="term" value="P:tRNA modification"/>
    <property type="evidence" value="ECO:0007669"/>
    <property type="project" value="TreeGrafter"/>
</dbReference>
<dbReference type="GO" id="GO:0016787">
    <property type="term" value="F:hydrolase activity"/>
    <property type="evidence" value="ECO:0007669"/>
    <property type="project" value="UniProtKB-KW"/>
</dbReference>
<evidence type="ECO:0000256" key="6">
    <source>
        <dbReference type="RuleBase" id="RU365002"/>
    </source>
</evidence>
<dbReference type="Pfam" id="PF10343">
    <property type="entry name" value="Q_salvage"/>
    <property type="match status" value="1"/>
</dbReference>
<dbReference type="Proteomes" id="UP000187209">
    <property type="component" value="Unassembled WGS sequence"/>
</dbReference>
<dbReference type="EMBL" id="MPUH01001323">
    <property type="protein sequence ID" value="OMJ68479.1"/>
    <property type="molecule type" value="Genomic_DNA"/>
</dbReference>
<keyword evidence="1 6" id="KW-0378">Hydrolase</keyword>
<evidence type="ECO:0000313" key="8">
    <source>
        <dbReference type="Proteomes" id="UP000187209"/>
    </source>
</evidence>
<evidence type="ECO:0000256" key="3">
    <source>
        <dbReference type="ARBA" id="ARBA00035306"/>
    </source>
</evidence>
<keyword evidence="8" id="KW-1185">Reference proteome</keyword>
<comment type="catalytic activity">
    <reaction evidence="5 6">
        <text>queuosine 5'-phosphate + H2O = queuine + D-ribose 5-phosphate</text>
        <dbReference type="Rhea" id="RHEA:75387"/>
        <dbReference type="ChEBI" id="CHEBI:15377"/>
        <dbReference type="ChEBI" id="CHEBI:17433"/>
        <dbReference type="ChEBI" id="CHEBI:78346"/>
        <dbReference type="ChEBI" id="CHEBI:194371"/>
    </reaction>
    <physiologicalReaction direction="left-to-right" evidence="5 6">
        <dbReference type="Rhea" id="RHEA:75388"/>
    </physiologicalReaction>
</comment>
<protein>
    <recommendedName>
        <fullName evidence="3 6">Queuosine 5'-phosphate N-glycosylase/hydrolase</fullName>
        <ecNumber evidence="6">3.2.2.-</ecNumber>
    </recommendedName>
    <alternativeName>
        <fullName evidence="4 6">Queuosine-nucleotide N-glycosylase/hydrolase</fullName>
    </alternativeName>
</protein>